<dbReference type="Gene3D" id="3.40.50.720">
    <property type="entry name" value="NAD(P)-binding Rossmann-like Domain"/>
    <property type="match status" value="1"/>
</dbReference>
<dbReference type="GO" id="GO:0005524">
    <property type="term" value="F:ATP binding"/>
    <property type="evidence" value="ECO:0007669"/>
    <property type="project" value="InterPro"/>
</dbReference>
<dbReference type="InterPro" id="IPR050061">
    <property type="entry name" value="MurCDEF_pg_biosynth"/>
</dbReference>
<dbReference type="PANTHER" id="PTHR43445:SF5">
    <property type="entry name" value="UDP-N-ACETYLMURAMATE--L-ALANYL-GAMMA-D-GLUTAMYL-MESO-2,6-DIAMINOHEPTANDIOATE LIGASE"/>
    <property type="match status" value="1"/>
</dbReference>
<dbReference type="Proteomes" id="UP000256884">
    <property type="component" value="Unassembled WGS sequence"/>
</dbReference>
<evidence type="ECO:0000259" key="2">
    <source>
        <dbReference type="Pfam" id="PF08245"/>
    </source>
</evidence>
<feature type="domain" description="Mur ligase N-terminal catalytic" evidence="1">
    <location>
        <begin position="35"/>
        <end position="135"/>
    </location>
</feature>
<evidence type="ECO:0000259" key="1">
    <source>
        <dbReference type="Pfam" id="PF01225"/>
    </source>
</evidence>
<dbReference type="InterPro" id="IPR036565">
    <property type="entry name" value="Mur-like_cat_sf"/>
</dbReference>
<dbReference type="InterPro" id="IPR000713">
    <property type="entry name" value="Mur_ligase_N"/>
</dbReference>
<dbReference type="PANTHER" id="PTHR43445">
    <property type="entry name" value="UDP-N-ACETYLMURAMATE--L-ALANINE LIGASE-RELATED"/>
    <property type="match status" value="1"/>
</dbReference>
<feature type="domain" description="Mur ligase central" evidence="2">
    <location>
        <begin position="141"/>
        <end position="313"/>
    </location>
</feature>
<dbReference type="GO" id="GO:0016881">
    <property type="term" value="F:acid-amino acid ligase activity"/>
    <property type="evidence" value="ECO:0007669"/>
    <property type="project" value="InterPro"/>
</dbReference>
<dbReference type="InterPro" id="IPR036615">
    <property type="entry name" value="Mur_ligase_C_dom_sf"/>
</dbReference>
<dbReference type="SUPFAM" id="SSF53623">
    <property type="entry name" value="MurD-like peptide ligases, catalytic domain"/>
    <property type="match status" value="1"/>
</dbReference>
<accession>A0A3E0I7W7</accession>
<dbReference type="Pfam" id="PF01225">
    <property type="entry name" value="Mur_ligase"/>
    <property type="match status" value="1"/>
</dbReference>
<dbReference type="Gene3D" id="3.40.1190.10">
    <property type="entry name" value="Mur-like, catalytic domain"/>
    <property type="match status" value="1"/>
</dbReference>
<proteinExistence type="predicted"/>
<dbReference type="Pfam" id="PF08245">
    <property type="entry name" value="Mur_ligase_M"/>
    <property type="match status" value="1"/>
</dbReference>
<organism evidence="3 4">
    <name type="scientific">Tenacibaculum gallaicum</name>
    <dbReference type="NCBI Taxonomy" id="561505"/>
    <lineage>
        <taxon>Bacteria</taxon>
        <taxon>Pseudomonadati</taxon>
        <taxon>Bacteroidota</taxon>
        <taxon>Flavobacteriia</taxon>
        <taxon>Flavobacteriales</taxon>
        <taxon>Flavobacteriaceae</taxon>
        <taxon>Tenacibaculum</taxon>
    </lineage>
</organism>
<reference evidence="3 4" key="1">
    <citation type="submission" date="2018-08" db="EMBL/GenBank/DDBJ databases">
        <title>Genomic Encyclopedia of Type Strains, Phase IV (KMG-IV): sequencing the most valuable type-strain genomes for metagenomic binning, comparative biology and taxonomic classification.</title>
        <authorList>
            <person name="Goeker M."/>
        </authorList>
    </citation>
    <scope>NUCLEOTIDE SEQUENCE [LARGE SCALE GENOMIC DNA]</scope>
    <source>
        <strain evidence="3 4">DSM 18841</strain>
    </source>
</reference>
<sequence>MSVSSFSVSFDLKILKILAWFCIFDAYITDNSTMKIHFIAIGGSAMHNLAIALQQKGYQITGSDDTIHDPSKTRLANKGLLPSEFGWFPEKITTDLDAVILGMHAKKDNPELLKAQELGMKIYSYPEFLYEQSKDKTRVVIGGSHGKTTITSMILHVLNYHDREVDYMVGAQLEGFDTMVHLTQENEFIVLEGDEYLSSPIDMRPKFHLYKPNIALLSGIAWDHINVFPTFENYVEQFSTFTDSLTNGGIMVYNEEDEVLKEVVENSNHPIKKYPYKTPDYFIDNGITYLETPEGNLPLEIFGEHNLQNLAGAKWICQHMGIDEDEFYEAIASFKGASKRLEKIAESSLTVVFKDFAHSPSKVAATTAAVKDQYLNRTLLACLELHTYSSLNAEFLSEYKGALNKADKAVVFYSPHAVKIKQLEEVSSVQIARAFERDDLIIYTKPQEFKEFLFSQNLENTALLLMSSGNYGGLDFDEVKALVD</sequence>
<evidence type="ECO:0000313" key="4">
    <source>
        <dbReference type="Proteomes" id="UP000256884"/>
    </source>
</evidence>
<keyword evidence="4" id="KW-1185">Reference proteome</keyword>
<name>A0A3E0I7W7_9FLAO</name>
<dbReference type="SUPFAM" id="SSF51984">
    <property type="entry name" value="MurCD N-terminal domain"/>
    <property type="match status" value="1"/>
</dbReference>
<dbReference type="EMBL" id="QUNS01000002">
    <property type="protein sequence ID" value="REH54750.1"/>
    <property type="molecule type" value="Genomic_DNA"/>
</dbReference>
<gene>
    <name evidence="3" type="ORF">C7448_102275</name>
</gene>
<dbReference type="Gene3D" id="3.90.190.20">
    <property type="entry name" value="Mur ligase, C-terminal domain"/>
    <property type="match status" value="1"/>
</dbReference>
<comment type="caution">
    <text evidence="3">The sequence shown here is derived from an EMBL/GenBank/DDBJ whole genome shotgun (WGS) entry which is preliminary data.</text>
</comment>
<dbReference type="AlphaFoldDB" id="A0A3E0I7W7"/>
<dbReference type="InterPro" id="IPR013221">
    <property type="entry name" value="Mur_ligase_cen"/>
</dbReference>
<protein>
    <submittedName>
        <fullName evidence="3">UDP-N-acetylmuramate: L-alanyl-gamma-D-glutamyl-meso-diaminopimelate ligase</fullName>
    </submittedName>
</protein>
<evidence type="ECO:0000313" key="3">
    <source>
        <dbReference type="EMBL" id="REH54750.1"/>
    </source>
</evidence>
<keyword evidence="3" id="KW-0436">Ligase</keyword>
<dbReference type="SUPFAM" id="SSF53244">
    <property type="entry name" value="MurD-like peptide ligases, peptide-binding domain"/>
    <property type="match status" value="1"/>
</dbReference>